<dbReference type="OrthoDB" id="6512841at2759"/>
<feature type="region of interest" description="Disordered" evidence="3">
    <location>
        <begin position="119"/>
        <end position="145"/>
    </location>
</feature>
<dbReference type="PANTHER" id="PTHR18839:SF0">
    <property type="entry name" value="MITOTIC INTERACTOR AND SUBSTRATE OF PLK1 ISOFORM X1-RELATED"/>
    <property type="match status" value="1"/>
</dbReference>
<proteinExistence type="predicted"/>
<dbReference type="AlphaFoldDB" id="A0A8S1DE32"/>
<feature type="region of interest" description="Disordered" evidence="3">
    <location>
        <begin position="82"/>
        <end position="107"/>
    </location>
</feature>
<feature type="region of interest" description="Disordered" evidence="3">
    <location>
        <begin position="196"/>
        <end position="218"/>
    </location>
</feature>
<evidence type="ECO:0000259" key="4">
    <source>
        <dbReference type="Pfam" id="PF15304"/>
    </source>
</evidence>
<feature type="compositionally biased region" description="Polar residues" evidence="3">
    <location>
        <begin position="464"/>
        <end position="480"/>
    </location>
</feature>
<dbReference type="InterPro" id="IPR029304">
    <property type="entry name" value="AKAP2_C"/>
</dbReference>
<evidence type="ECO:0000256" key="1">
    <source>
        <dbReference type="ARBA" id="ARBA00023054"/>
    </source>
</evidence>
<dbReference type="Proteomes" id="UP000494165">
    <property type="component" value="Unassembled WGS sequence"/>
</dbReference>
<feature type="domain" description="A-kinase anchor protein 2 C-terminal" evidence="4">
    <location>
        <begin position="227"/>
        <end position="277"/>
    </location>
</feature>
<evidence type="ECO:0000256" key="2">
    <source>
        <dbReference type="SAM" id="Coils"/>
    </source>
</evidence>
<feature type="coiled-coil region" evidence="2">
    <location>
        <begin position="47"/>
        <end position="74"/>
    </location>
</feature>
<keyword evidence="1 2" id="KW-0175">Coiled coil</keyword>
<feature type="domain" description="A-kinase anchor protein 2 C-terminal" evidence="4">
    <location>
        <begin position="325"/>
        <end position="498"/>
    </location>
</feature>
<comment type="caution">
    <text evidence="5">The sequence shown here is derived from an EMBL/GenBank/DDBJ whole genome shotgun (WGS) entry which is preliminary data.</text>
</comment>
<feature type="region of interest" description="Disordered" evidence="3">
    <location>
        <begin position="464"/>
        <end position="484"/>
    </location>
</feature>
<evidence type="ECO:0000313" key="6">
    <source>
        <dbReference type="Proteomes" id="UP000494165"/>
    </source>
</evidence>
<protein>
    <recommendedName>
        <fullName evidence="4">A-kinase anchor protein 2 C-terminal domain-containing protein</fullName>
    </recommendedName>
</protein>
<feature type="compositionally biased region" description="Low complexity" evidence="3">
    <location>
        <begin position="125"/>
        <end position="134"/>
    </location>
</feature>
<gene>
    <name evidence="5" type="ORF">CLODIP_2_CD06454</name>
</gene>
<accession>A0A8S1DE32</accession>
<keyword evidence="6" id="KW-1185">Reference proteome</keyword>
<dbReference type="PANTHER" id="PTHR18839">
    <property type="entry name" value="MITOTIC INTERACTOR AND SUBSTRATE OF PLK1 MISP FAMILY MEMBER"/>
    <property type="match status" value="1"/>
</dbReference>
<evidence type="ECO:0000313" key="5">
    <source>
        <dbReference type="EMBL" id="CAB3380718.1"/>
    </source>
</evidence>
<dbReference type="InterPro" id="IPR042779">
    <property type="entry name" value="MISP/MISP3-like"/>
</dbReference>
<reference evidence="5 6" key="1">
    <citation type="submission" date="2020-04" db="EMBL/GenBank/DDBJ databases">
        <authorList>
            <person name="Alioto T."/>
            <person name="Alioto T."/>
            <person name="Gomez Garrido J."/>
        </authorList>
    </citation>
    <scope>NUCLEOTIDE SEQUENCE [LARGE SCALE GENOMIC DNA]</scope>
</reference>
<name>A0A8S1DE32_9INSE</name>
<evidence type="ECO:0000256" key="3">
    <source>
        <dbReference type="SAM" id="MobiDB-lite"/>
    </source>
</evidence>
<dbReference type="EMBL" id="CADEPI010000215">
    <property type="protein sequence ID" value="CAB3380718.1"/>
    <property type="molecule type" value="Genomic_DNA"/>
</dbReference>
<organism evidence="5 6">
    <name type="scientific">Cloeon dipterum</name>
    <dbReference type="NCBI Taxonomy" id="197152"/>
    <lineage>
        <taxon>Eukaryota</taxon>
        <taxon>Metazoa</taxon>
        <taxon>Ecdysozoa</taxon>
        <taxon>Arthropoda</taxon>
        <taxon>Hexapoda</taxon>
        <taxon>Insecta</taxon>
        <taxon>Pterygota</taxon>
        <taxon>Palaeoptera</taxon>
        <taxon>Ephemeroptera</taxon>
        <taxon>Pisciforma</taxon>
        <taxon>Baetidae</taxon>
        <taxon>Cloeon</taxon>
    </lineage>
</organism>
<dbReference type="Pfam" id="PF15304">
    <property type="entry name" value="AKAP2_C"/>
    <property type="match status" value="2"/>
</dbReference>
<sequence length="504" mass="56698">MQATEVVCDSSILENKEVTKSYWEERMMSLSPEEVFAGRPDDEPVVAADTESRIALELREMREREEELKQLRHRISSGQLLDSMATDEGNCSEYSSEENKDLGSSRVMSPEVPLQRHFGHHRTQSMDSMSSGHSSGSGGHQDVSMTGPIFSVRRRITVKPLDEPEDDESHYLKSRLNETPIEREIRLSAEREQELRREKGVEAAPITPPKSTPAILTDSKPVSLPTVVNDSRDVQHRIATSRIQQEIKEATQREKELIADGKIVTLSEDTVDSKVTRFTELAEFAMAEKQKSAANKPTAEIKRPVVRLVAVATPPTPVRVTPPFNKARSFDGSGQKGLMQRFLASKGKLVFGNSTTVAAFTAESPVYTLPQRREPAFQLEPEMKEARAPPSTPVRKGFMSAEDKINSELTEMRKREDELKLQRAHTLALSQPNLLDIMDNEPEETEREEEPKWDVATLSKALSNPNLLDSSSYTDSSNRKTTVRKRSALIDQWESIIQKNSQQM</sequence>